<proteinExistence type="predicted"/>
<name>A0A5N5X7Y8_9EURO</name>
<evidence type="ECO:0000256" key="1">
    <source>
        <dbReference type="SAM" id="MobiDB-lite"/>
    </source>
</evidence>
<accession>A0A5N5X7Y8</accession>
<feature type="compositionally biased region" description="Polar residues" evidence="1">
    <location>
        <begin position="41"/>
        <end position="50"/>
    </location>
</feature>
<dbReference type="EMBL" id="ML732175">
    <property type="protein sequence ID" value="KAB8076878.1"/>
    <property type="molecule type" value="Genomic_DNA"/>
</dbReference>
<reference evidence="2 3" key="1">
    <citation type="submission" date="2019-04" db="EMBL/GenBank/DDBJ databases">
        <title>Friends and foes A comparative genomics study of 23 Aspergillus species from section Flavi.</title>
        <authorList>
            <consortium name="DOE Joint Genome Institute"/>
            <person name="Kjaerbolling I."/>
            <person name="Vesth T."/>
            <person name="Frisvad J.C."/>
            <person name="Nybo J.L."/>
            <person name="Theobald S."/>
            <person name="Kildgaard S."/>
            <person name="Isbrandt T."/>
            <person name="Kuo A."/>
            <person name="Sato A."/>
            <person name="Lyhne E.K."/>
            <person name="Kogle M.E."/>
            <person name="Wiebenga A."/>
            <person name="Kun R.S."/>
            <person name="Lubbers R.J."/>
            <person name="Makela M.R."/>
            <person name="Barry K."/>
            <person name="Chovatia M."/>
            <person name="Clum A."/>
            <person name="Daum C."/>
            <person name="Haridas S."/>
            <person name="He G."/>
            <person name="LaButti K."/>
            <person name="Lipzen A."/>
            <person name="Mondo S."/>
            <person name="Riley R."/>
            <person name="Salamov A."/>
            <person name="Simmons B.A."/>
            <person name="Magnuson J.K."/>
            <person name="Henrissat B."/>
            <person name="Mortensen U.H."/>
            <person name="Larsen T.O."/>
            <person name="Devries R.P."/>
            <person name="Grigoriev I.V."/>
            <person name="Machida M."/>
            <person name="Baker S.E."/>
            <person name="Andersen M.R."/>
        </authorList>
    </citation>
    <scope>NUCLEOTIDE SEQUENCE [LARGE SCALE GENOMIC DNA]</scope>
    <source>
        <strain evidence="2 3">CBS 151.66</strain>
    </source>
</reference>
<organism evidence="2 3">
    <name type="scientific">Aspergillus leporis</name>
    <dbReference type="NCBI Taxonomy" id="41062"/>
    <lineage>
        <taxon>Eukaryota</taxon>
        <taxon>Fungi</taxon>
        <taxon>Dikarya</taxon>
        <taxon>Ascomycota</taxon>
        <taxon>Pezizomycotina</taxon>
        <taxon>Eurotiomycetes</taxon>
        <taxon>Eurotiomycetidae</taxon>
        <taxon>Eurotiales</taxon>
        <taxon>Aspergillaceae</taxon>
        <taxon>Aspergillus</taxon>
        <taxon>Aspergillus subgen. Circumdati</taxon>
    </lineage>
</organism>
<dbReference type="AlphaFoldDB" id="A0A5N5X7Y8"/>
<keyword evidence="3" id="KW-1185">Reference proteome</keyword>
<sequence>MTPHSVGHYPRSSHHHYHRTPNPSPNHDHHHARKFEPPSSPQAEQKQRNNPPSPISIP</sequence>
<feature type="region of interest" description="Disordered" evidence="1">
    <location>
        <begin position="1"/>
        <end position="58"/>
    </location>
</feature>
<gene>
    <name evidence="2" type="ORF">BDV29DRAFT_169299</name>
</gene>
<dbReference type="Proteomes" id="UP000326565">
    <property type="component" value="Unassembled WGS sequence"/>
</dbReference>
<evidence type="ECO:0000313" key="2">
    <source>
        <dbReference type="EMBL" id="KAB8076878.1"/>
    </source>
</evidence>
<evidence type="ECO:0000313" key="3">
    <source>
        <dbReference type="Proteomes" id="UP000326565"/>
    </source>
</evidence>
<protein>
    <submittedName>
        <fullName evidence="2">Uncharacterized protein</fullName>
    </submittedName>
</protein>